<keyword evidence="3" id="KW-0812">Transmembrane</keyword>
<accession>A0A7S3LRV7</accession>
<sequence length="291" mass="32278">MGDSNTNYIALGIPPVKRKRRGRSSLGLVLNWLLVFYFVVIFQVQASIGEDASYCAASTDSKSSQSDSLNGCTQGVTVPLIKKCSSHGKFKFDDTAPKRRRQTELSLCHKFSHNTCCNRSNTDIQLRRIRAMALADIPAPCLQLSETVFCMGCHPRVGTREVTKICPKLCSAWYNACAQEFFSTQGINVPPSPCLDDSVVCAQLSSFVKDGEEMCNLYGYEVDHSTMDDTGAECYDGTIDPLEFGLEEPRVERGMDIVIQMIQKILRAQPIMIVIISFVVGTLALLRMSFK</sequence>
<name>A0A7S3LRV7_9STRA</name>
<keyword evidence="3" id="KW-0472">Membrane</keyword>
<dbReference type="InterPro" id="IPR053305">
    <property type="entry name" value="Folate-binding_rcpt-like"/>
</dbReference>
<evidence type="ECO:0000256" key="1">
    <source>
        <dbReference type="ARBA" id="ARBA00022729"/>
    </source>
</evidence>
<evidence type="ECO:0000256" key="3">
    <source>
        <dbReference type="SAM" id="Phobius"/>
    </source>
</evidence>
<protein>
    <recommendedName>
        <fullName evidence="4">Folate receptor-like domain-containing protein</fullName>
    </recommendedName>
</protein>
<keyword evidence="3" id="KW-1133">Transmembrane helix</keyword>
<dbReference type="AlphaFoldDB" id="A0A7S3LRV7"/>
<feature type="transmembrane region" description="Helical" evidence="3">
    <location>
        <begin position="26"/>
        <end position="44"/>
    </location>
</feature>
<evidence type="ECO:0000256" key="2">
    <source>
        <dbReference type="ARBA" id="ARBA00023157"/>
    </source>
</evidence>
<dbReference type="InterPro" id="IPR018143">
    <property type="entry name" value="Folate_rcpt-like"/>
</dbReference>
<keyword evidence="2" id="KW-1015">Disulfide bond</keyword>
<dbReference type="EMBL" id="HBIN01012606">
    <property type="protein sequence ID" value="CAE0439279.1"/>
    <property type="molecule type" value="Transcribed_RNA"/>
</dbReference>
<feature type="transmembrane region" description="Helical" evidence="3">
    <location>
        <begin position="271"/>
        <end position="290"/>
    </location>
</feature>
<keyword evidence="1" id="KW-0732">Signal</keyword>
<evidence type="ECO:0000313" key="5">
    <source>
        <dbReference type="EMBL" id="CAE0439279.1"/>
    </source>
</evidence>
<gene>
    <name evidence="5" type="ORF">ASTO00021_LOCUS9494</name>
</gene>
<organism evidence="5">
    <name type="scientific">Aplanochytrium stocchinoi</name>
    <dbReference type="NCBI Taxonomy" id="215587"/>
    <lineage>
        <taxon>Eukaryota</taxon>
        <taxon>Sar</taxon>
        <taxon>Stramenopiles</taxon>
        <taxon>Bigyra</taxon>
        <taxon>Labyrinthulomycetes</taxon>
        <taxon>Thraustochytrida</taxon>
        <taxon>Thraustochytriidae</taxon>
        <taxon>Aplanochytrium</taxon>
    </lineage>
</organism>
<evidence type="ECO:0000259" key="4">
    <source>
        <dbReference type="Pfam" id="PF03024"/>
    </source>
</evidence>
<reference evidence="5" key="1">
    <citation type="submission" date="2021-01" db="EMBL/GenBank/DDBJ databases">
        <authorList>
            <person name="Corre E."/>
            <person name="Pelletier E."/>
            <person name="Niang G."/>
            <person name="Scheremetjew M."/>
            <person name="Finn R."/>
            <person name="Kale V."/>
            <person name="Holt S."/>
            <person name="Cochrane G."/>
            <person name="Meng A."/>
            <person name="Brown T."/>
            <person name="Cohen L."/>
        </authorList>
    </citation>
    <scope>NUCLEOTIDE SEQUENCE</scope>
    <source>
        <strain evidence="5">GSBS06</strain>
    </source>
</reference>
<dbReference type="PANTHER" id="PTHR37390">
    <property type="entry name" value="OS02G0592500 PROTEIN"/>
    <property type="match status" value="1"/>
</dbReference>
<dbReference type="PANTHER" id="PTHR37390:SF1">
    <property type="entry name" value="FOLATE-BINDING PROTEIN 1"/>
    <property type="match status" value="1"/>
</dbReference>
<feature type="domain" description="Folate receptor-like" evidence="4">
    <location>
        <begin position="96"/>
        <end position="235"/>
    </location>
</feature>
<dbReference type="Pfam" id="PF03024">
    <property type="entry name" value="Folate_rec"/>
    <property type="match status" value="1"/>
</dbReference>
<proteinExistence type="predicted"/>